<dbReference type="PROSITE" id="PS50889">
    <property type="entry name" value="S4"/>
    <property type="match status" value="1"/>
</dbReference>
<reference evidence="4" key="1">
    <citation type="journal article" date="2019" name="Int. J. Syst. Evol. Microbiol.">
        <title>The Global Catalogue of Microorganisms (GCM) 10K type strain sequencing project: providing services to taxonomists for standard genome sequencing and annotation.</title>
        <authorList>
            <consortium name="The Broad Institute Genomics Platform"/>
            <consortium name="The Broad Institute Genome Sequencing Center for Infectious Disease"/>
            <person name="Wu L."/>
            <person name="Ma J."/>
        </authorList>
    </citation>
    <scope>NUCLEOTIDE SEQUENCE [LARGE SCALE GENOMIC DNA]</scope>
    <source>
        <strain evidence="4">JCM 15395</strain>
    </source>
</reference>
<feature type="domain" description="RNA-binding S4" evidence="2">
    <location>
        <begin position="182"/>
        <end position="251"/>
    </location>
</feature>
<evidence type="ECO:0000256" key="1">
    <source>
        <dbReference type="PROSITE-ProRule" id="PRU00182"/>
    </source>
</evidence>
<dbReference type="RefSeq" id="WP_343815548.1">
    <property type="nucleotide sequence ID" value="NZ_BAAADS010000025.1"/>
</dbReference>
<name>A0ABP3RMA4_9BACI</name>
<evidence type="ECO:0000313" key="3">
    <source>
        <dbReference type="EMBL" id="GAA0612934.1"/>
    </source>
</evidence>
<dbReference type="CDD" id="cd00165">
    <property type="entry name" value="S4"/>
    <property type="match status" value="1"/>
</dbReference>
<accession>A0ABP3RMA4</accession>
<dbReference type="EMBL" id="BAAADS010000025">
    <property type="protein sequence ID" value="GAA0612934.1"/>
    <property type="molecule type" value="Genomic_DNA"/>
</dbReference>
<sequence length="258" mass="29549">MEIYQHFRAEEQPFIDKVLSWIEQVERSYQVKLTDFLDPREQQIVDMLIGTSSGDITMYKHGGNEAAERKRVILAPMYEIVDDTSFQLTLLQASYHEKFVSVTHRDVMGAFLSQGVKRQKLGEIMVGEGTIQIVAAAEIAPYIITNLTSIKKTKIRLEEKPFTEQISKQSAWKTSDKTVSSLRLDAVIKVIYNISRKDAVEMIEKQMVKVNFKIVDDPKFTLEEGDLLSLRGKGRSRLNHINGRTKKDNWKISIAVLQ</sequence>
<dbReference type="SUPFAM" id="SSF55174">
    <property type="entry name" value="Alpha-L RNA-binding motif"/>
    <property type="match status" value="1"/>
</dbReference>
<gene>
    <name evidence="3" type="ORF">GCM10009001_32690</name>
</gene>
<comment type="caution">
    <text evidence="3">The sequence shown here is derived from an EMBL/GenBank/DDBJ whole genome shotgun (WGS) entry which is preliminary data.</text>
</comment>
<dbReference type="Pfam" id="PF21278">
    <property type="entry name" value="YlmH_1st"/>
    <property type="match status" value="1"/>
</dbReference>
<keyword evidence="1" id="KW-0694">RNA-binding</keyword>
<proteinExistence type="predicted"/>
<dbReference type="InterPro" id="IPR002942">
    <property type="entry name" value="S4_RNA-bd"/>
</dbReference>
<dbReference type="Pfam" id="PF17774">
    <property type="entry name" value="YlmH_RBD"/>
    <property type="match status" value="1"/>
</dbReference>
<dbReference type="Pfam" id="PF01479">
    <property type="entry name" value="S4"/>
    <property type="match status" value="1"/>
</dbReference>
<dbReference type="PANTHER" id="PTHR13633:SF3">
    <property type="entry name" value="MITOCHONDRIAL TRANSCRIPTION RESCUE FACTOR 1"/>
    <property type="match status" value="1"/>
</dbReference>
<dbReference type="Gene3D" id="3.10.290.10">
    <property type="entry name" value="RNA-binding S4 domain"/>
    <property type="match status" value="1"/>
</dbReference>
<evidence type="ECO:0000313" key="4">
    <source>
        <dbReference type="Proteomes" id="UP001500866"/>
    </source>
</evidence>
<protein>
    <submittedName>
        <fullName evidence="3">RNA-binding protein</fullName>
    </submittedName>
</protein>
<dbReference type="InterPro" id="IPR012677">
    <property type="entry name" value="Nucleotide-bd_a/b_plait_sf"/>
</dbReference>
<dbReference type="InterPro" id="IPR036986">
    <property type="entry name" value="S4_RNA-bd_sf"/>
</dbReference>
<dbReference type="PANTHER" id="PTHR13633">
    <property type="entry name" value="MITOCHONDRIAL TRANSCRIPTION RESCUE FACTOR 1"/>
    <property type="match status" value="1"/>
</dbReference>
<dbReference type="Gene3D" id="3.30.1370.160">
    <property type="match status" value="1"/>
</dbReference>
<dbReference type="Gene3D" id="3.30.70.330">
    <property type="match status" value="1"/>
</dbReference>
<dbReference type="SMART" id="SM00363">
    <property type="entry name" value="S4"/>
    <property type="match status" value="1"/>
</dbReference>
<dbReference type="Proteomes" id="UP001500866">
    <property type="component" value="Unassembled WGS sequence"/>
</dbReference>
<evidence type="ECO:0000259" key="2">
    <source>
        <dbReference type="SMART" id="SM00363"/>
    </source>
</evidence>
<dbReference type="InterPro" id="IPR048443">
    <property type="entry name" value="RqcP2_N"/>
</dbReference>
<organism evidence="3 4">
    <name type="scientific">Virgibacillus siamensis</name>
    <dbReference type="NCBI Taxonomy" id="480071"/>
    <lineage>
        <taxon>Bacteria</taxon>
        <taxon>Bacillati</taxon>
        <taxon>Bacillota</taxon>
        <taxon>Bacilli</taxon>
        <taxon>Bacillales</taxon>
        <taxon>Bacillaceae</taxon>
        <taxon>Virgibacillus</taxon>
    </lineage>
</organism>
<dbReference type="InterPro" id="IPR040591">
    <property type="entry name" value="RqcP2_RBD"/>
</dbReference>
<keyword evidence="4" id="KW-1185">Reference proteome</keyword>